<keyword evidence="1" id="KW-1133">Transmembrane helix</keyword>
<dbReference type="EMBL" id="MN741035">
    <property type="protein sequence ID" value="QHU23588.1"/>
    <property type="molecule type" value="Genomic_DNA"/>
</dbReference>
<evidence type="ECO:0000256" key="1">
    <source>
        <dbReference type="SAM" id="Phobius"/>
    </source>
</evidence>
<accession>A0A6C0L551</accession>
<sequence>MGQCNCGGSEERESSFWVVSTDNYDIDLLHIFLLCAIVLIIYLLNRKC</sequence>
<feature type="transmembrane region" description="Helical" evidence="1">
    <location>
        <begin position="28"/>
        <end position="45"/>
    </location>
</feature>
<evidence type="ECO:0000313" key="2">
    <source>
        <dbReference type="EMBL" id="QHU23588.1"/>
    </source>
</evidence>
<dbReference type="AlphaFoldDB" id="A0A6C0L551"/>
<organism evidence="2">
    <name type="scientific">viral metagenome</name>
    <dbReference type="NCBI Taxonomy" id="1070528"/>
    <lineage>
        <taxon>unclassified sequences</taxon>
        <taxon>metagenomes</taxon>
        <taxon>organismal metagenomes</taxon>
    </lineage>
</organism>
<protein>
    <submittedName>
        <fullName evidence="2">Uncharacterized protein</fullName>
    </submittedName>
</protein>
<proteinExistence type="predicted"/>
<keyword evidence="1" id="KW-0472">Membrane</keyword>
<keyword evidence="1" id="KW-0812">Transmembrane</keyword>
<name>A0A6C0L551_9ZZZZ</name>
<reference evidence="2" key="1">
    <citation type="journal article" date="2020" name="Nature">
        <title>Giant virus diversity and host interactions through global metagenomics.</title>
        <authorList>
            <person name="Schulz F."/>
            <person name="Roux S."/>
            <person name="Paez-Espino D."/>
            <person name="Jungbluth S."/>
            <person name="Walsh D.A."/>
            <person name="Denef V.J."/>
            <person name="McMahon K.D."/>
            <person name="Konstantinidis K.T."/>
            <person name="Eloe-Fadrosh E.A."/>
            <person name="Kyrpides N.C."/>
            <person name="Woyke T."/>
        </authorList>
    </citation>
    <scope>NUCLEOTIDE SEQUENCE</scope>
    <source>
        <strain evidence="2">GVMAG-S-ERX555907-94</strain>
    </source>
</reference>